<dbReference type="InterPro" id="IPR012947">
    <property type="entry name" value="tRNA_SAD"/>
</dbReference>
<evidence type="ECO:0000256" key="8">
    <source>
        <dbReference type="ARBA" id="ARBA00022840"/>
    </source>
</evidence>
<keyword evidence="3 13" id="KW-0820">tRNA-binding</keyword>
<comment type="catalytic activity">
    <reaction evidence="12 13">
        <text>tRNA(Thr) + L-threonine + ATP = L-threonyl-tRNA(Thr) + AMP + diphosphate + H(+)</text>
        <dbReference type="Rhea" id="RHEA:24624"/>
        <dbReference type="Rhea" id="RHEA-COMP:9670"/>
        <dbReference type="Rhea" id="RHEA-COMP:9704"/>
        <dbReference type="ChEBI" id="CHEBI:15378"/>
        <dbReference type="ChEBI" id="CHEBI:30616"/>
        <dbReference type="ChEBI" id="CHEBI:33019"/>
        <dbReference type="ChEBI" id="CHEBI:57926"/>
        <dbReference type="ChEBI" id="CHEBI:78442"/>
        <dbReference type="ChEBI" id="CHEBI:78534"/>
        <dbReference type="ChEBI" id="CHEBI:456215"/>
        <dbReference type="EC" id="6.1.1.3"/>
    </reaction>
</comment>
<evidence type="ECO:0000256" key="1">
    <source>
        <dbReference type="ARBA" id="ARBA00008226"/>
    </source>
</evidence>
<dbReference type="PRINTS" id="PR01047">
    <property type="entry name" value="TRNASYNTHTHR"/>
</dbReference>
<dbReference type="InterPro" id="IPR047246">
    <property type="entry name" value="ThrRS_anticodon"/>
</dbReference>
<comment type="subcellular location">
    <subcellularLocation>
        <location evidence="13">Cytoplasm</location>
    </subcellularLocation>
</comment>
<dbReference type="Gene3D" id="3.40.50.800">
    <property type="entry name" value="Anticodon-binding domain"/>
    <property type="match status" value="1"/>
</dbReference>
<dbReference type="SMART" id="SM00863">
    <property type="entry name" value="tRNA_SAD"/>
    <property type="match status" value="1"/>
</dbReference>
<comment type="caution">
    <text evidence="13">Lacks conserved residue(s) required for the propagation of feature annotation.</text>
</comment>
<dbReference type="CDD" id="cd00860">
    <property type="entry name" value="ThrRS_anticodon"/>
    <property type="match status" value="1"/>
</dbReference>
<comment type="caution">
    <text evidence="16">The sequence shown here is derived from an EMBL/GenBank/DDBJ whole genome shotgun (WGS) entry which is preliminary data.</text>
</comment>
<protein>
    <recommendedName>
        <fullName evidence="13">Threonine--tRNA ligase</fullName>
        <ecNumber evidence="13">6.1.1.3</ecNumber>
    </recommendedName>
    <alternativeName>
        <fullName evidence="13">Threonyl-tRNA synthetase</fullName>
        <shortName evidence="13">ThrRS</shortName>
    </alternativeName>
</protein>
<dbReference type="InterPro" id="IPR004154">
    <property type="entry name" value="Anticodon-bd"/>
</dbReference>
<keyword evidence="6 13" id="KW-0547">Nucleotide-binding</keyword>
<dbReference type="SUPFAM" id="SSF55186">
    <property type="entry name" value="ThrRS/AlaRS common domain"/>
    <property type="match status" value="1"/>
</dbReference>
<dbReference type="InterPro" id="IPR004095">
    <property type="entry name" value="TGS"/>
</dbReference>
<dbReference type="NCBIfam" id="TIGR00418">
    <property type="entry name" value="thrS"/>
    <property type="match status" value="1"/>
</dbReference>
<accession>A0ABU8N4R1</accession>
<dbReference type="GO" id="GO:0004829">
    <property type="term" value="F:threonine-tRNA ligase activity"/>
    <property type="evidence" value="ECO:0007669"/>
    <property type="project" value="UniProtKB-EC"/>
</dbReference>
<dbReference type="InterPro" id="IPR033728">
    <property type="entry name" value="ThrRS_core"/>
</dbReference>
<feature type="binding site" evidence="13">
    <location>
        <position position="369"/>
    </location>
    <ligand>
        <name>Zn(2+)</name>
        <dbReference type="ChEBI" id="CHEBI:29105"/>
        <note>catalytic</note>
    </ligand>
</feature>
<evidence type="ECO:0000259" key="14">
    <source>
        <dbReference type="PROSITE" id="PS50862"/>
    </source>
</evidence>
<dbReference type="HAMAP" id="MF_00184">
    <property type="entry name" value="Thr_tRNA_synth"/>
    <property type="match status" value="1"/>
</dbReference>
<keyword evidence="5 13" id="KW-0479">Metal-binding</keyword>
<dbReference type="Gene3D" id="3.30.980.10">
    <property type="entry name" value="Threonyl-trna Synthetase, Chain A, domain 2"/>
    <property type="match status" value="1"/>
</dbReference>
<dbReference type="Pfam" id="PF03129">
    <property type="entry name" value="HGTP_anticodon"/>
    <property type="match status" value="1"/>
</dbReference>
<dbReference type="PROSITE" id="PS51880">
    <property type="entry name" value="TGS"/>
    <property type="match status" value="1"/>
</dbReference>
<keyword evidence="9 13" id="KW-0694">RNA-binding</keyword>
<evidence type="ECO:0000256" key="3">
    <source>
        <dbReference type="ARBA" id="ARBA00022555"/>
    </source>
</evidence>
<evidence type="ECO:0000256" key="13">
    <source>
        <dbReference type="HAMAP-Rule" id="MF_00184"/>
    </source>
</evidence>
<organism evidence="16 17">
    <name type="scientific">Actinomycetospora aeridis</name>
    <dbReference type="NCBI Taxonomy" id="3129231"/>
    <lineage>
        <taxon>Bacteria</taxon>
        <taxon>Bacillati</taxon>
        <taxon>Actinomycetota</taxon>
        <taxon>Actinomycetes</taxon>
        <taxon>Pseudonocardiales</taxon>
        <taxon>Pseudonocardiaceae</taxon>
        <taxon>Actinomycetospora</taxon>
    </lineage>
</organism>
<evidence type="ECO:0000256" key="4">
    <source>
        <dbReference type="ARBA" id="ARBA00022598"/>
    </source>
</evidence>
<evidence type="ECO:0000313" key="16">
    <source>
        <dbReference type="EMBL" id="MEJ2886965.1"/>
    </source>
</evidence>
<dbReference type="Pfam" id="PF07973">
    <property type="entry name" value="tRNA_SAD"/>
    <property type="match status" value="1"/>
</dbReference>
<dbReference type="RefSeq" id="WP_337713463.1">
    <property type="nucleotide sequence ID" value="NZ_JBBEGL010000003.1"/>
</dbReference>
<evidence type="ECO:0000256" key="9">
    <source>
        <dbReference type="ARBA" id="ARBA00022884"/>
    </source>
</evidence>
<dbReference type="InterPro" id="IPR036621">
    <property type="entry name" value="Anticodon-bd_dom_sf"/>
</dbReference>
<dbReference type="Gene3D" id="3.30.930.10">
    <property type="entry name" value="Bira Bifunctional Protein, Domain 2"/>
    <property type="match status" value="1"/>
</dbReference>
<keyword evidence="10 13" id="KW-0648">Protein biosynthesis</keyword>
<gene>
    <name evidence="13 16" type="primary">thrS</name>
    <name evidence="16" type="ORF">WCD41_10960</name>
</gene>
<dbReference type="InterPro" id="IPR045864">
    <property type="entry name" value="aa-tRNA-synth_II/BPL/LPL"/>
</dbReference>
<keyword evidence="17" id="KW-1185">Reference proteome</keyword>
<evidence type="ECO:0000256" key="2">
    <source>
        <dbReference type="ARBA" id="ARBA00022490"/>
    </source>
</evidence>
<comment type="cofactor">
    <cofactor evidence="13">
        <name>Zn(2+)</name>
        <dbReference type="ChEBI" id="CHEBI:29105"/>
    </cofactor>
    <text evidence="13">Binds 1 zinc ion per subunit.</text>
</comment>
<dbReference type="PROSITE" id="PS50862">
    <property type="entry name" value="AA_TRNA_LIGASE_II"/>
    <property type="match status" value="1"/>
</dbReference>
<feature type="binding site" evidence="13">
    <location>
        <position position="547"/>
    </location>
    <ligand>
        <name>Zn(2+)</name>
        <dbReference type="ChEBI" id="CHEBI:29105"/>
        <note>catalytic</note>
    </ligand>
</feature>
<comment type="similarity">
    <text evidence="1 13">Belongs to the class-II aminoacyl-tRNA synthetase family.</text>
</comment>
<feature type="domain" description="Aminoacyl-transfer RNA synthetases class-II family profile" evidence="14">
    <location>
        <begin position="295"/>
        <end position="570"/>
    </location>
</feature>
<dbReference type="CDD" id="cd00771">
    <property type="entry name" value="ThrRS_core"/>
    <property type="match status" value="1"/>
</dbReference>
<dbReference type="InterPro" id="IPR018163">
    <property type="entry name" value="Thr/Ala-tRNA-synth_IIc_edit"/>
</dbReference>
<feature type="domain" description="TGS" evidence="15">
    <location>
        <begin position="1"/>
        <end position="67"/>
    </location>
</feature>
<keyword evidence="11 13" id="KW-0030">Aminoacyl-tRNA synthetase</keyword>
<dbReference type="InterPro" id="IPR002320">
    <property type="entry name" value="Thr-tRNA-ligase_IIa"/>
</dbReference>
<keyword evidence="7 13" id="KW-0862">Zinc</keyword>
<comment type="subunit">
    <text evidence="13">Homodimer.</text>
</comment>
<reference evidence="16 17" key="1">
    <citation type="submission" date="2024-03" db="EMBL/GenBank/DDBJ databases">
        <title>Actinomycetospora sp. OC33-EN06, a novel actinomycete isolated from wild orchid (Aerides multiflora).</title>
        <authorList>
            <person name="Suriyachadkun C."/>
        </authorList>
    </citation>
    <scope>NUCLEOTIDE SEQUENCE [LARGE SCALE GENOMIC DNA]</scope>
    <source>
        <strain evidence="16 17">OC33-EN06</strain>
    </source>
</reference>
<name>A0ABU8N4R1_9PSEU</name>
<proteinExistence type="inferred from homology"/>
<dbReference type="Proteomes" id="UP001370100">
    <property type="component" value="Unassembled WGS sequence"/>
</dbReference>
<evidence type="ECO:0000259" key="15">
    <source>
        <dbReference type="PROSITE" id="PS51880"/>
    </source>
</evidence>
<dbReference type="Gene3D" id="3.30.54.20">
    <property type="match status" value="1"/>
</dbReference>
<evidence type="ECO:0000256" key="10">
    <source>
        <dbReference type="ARBA" id="ARBA00022917"/>
    </source>
</evidence>
<dbReference type="EC" id="6.1.1.3" evidence="13"/>
<evidence type="ECO:0000256" key="6">
    <source>
        <dbReference type="ARBA" id="ARBA00022741"/>
    </source>
</evidence>
<keyword evidence="4 13" id="KW-0436">Ligase</keyword>
<dbReference type="Pfam" id="PF00587">
    <property type="entry name" value="tRNA-synt_2b"/>
    <property type="match status" value="1"/>
</dbReference>
<evidence type="ECO:0000256" key="5">
    <source>
        <dbReference type="ARBA" id="ARBA00022723"/>
    </source>
</evidence>
<dbReference type="SUPFAM" id="SSF52954">
    <property type="entry name" value="Class II aaRS ABD-related"/>
    <property type="match status" value="1"/>
</dbReference>
<keyword evidence="8 13" id="KW-0067">ATP-binding</keyword>
<dbReference type="InterPro" id="IPR002314">
    <property type="entry name" value="aa-tRNA-synt_IIb"/>
</dbReference>
<sequence>MSSLAPPQPLVADSVRVTAGTTAGQAVREAGLPTTGPQTVVVVRDADGALKDLAWSPSEDVDVAPVAADTEDGRAVIRHSAAHVLAQAVQQMFPEAKLGIGPPVTDGFYYDFAVDRPFTPEDLDALEKAMRRIVKAKQRFVRREYASLEAAREELAGEPFKLELVDLKGSVDTSEVMEVGEGSLTAYDNVHAHTGERVWGDLCRGPHIPTTGFIPAFKLTRSAAAYWRGDQRNAQLQRIYGTAWESPEAQDAYLERVAEAERRDHRRLGSELDLFSFPDEIGSGLPVFHPKGGIVRKELEDYSRQRHAEAGYEFVNTPHATKGELFSVSGHLDWYREGMFPAMHLDAEFGDDGEVKRQGVDYYLKPMNCPMHNLIYRARGRSYRELPLRLFEFGTVYRYEKSGVVHGLTRARGFTQDDAHIYCTRDQMRDEIRSLLQFVLDLLRDYGLDDFYLELSTRNPEKSIGSDEAWDEATNVLREVAEGAGLDLVLDPGGAAFYAPKISVQAKDAIGRTWQMSTIQVDLMLPDRFELEYTAPDGSRQRPVMIHRALFGSIERFFGVLTEHYAGAFPAWLAPVQVVGIPVSGDQAGYVAEVAARLRAEGLRVEVDDSDDRMQKKIRTHTLQKVPFLLLAGGKDVEAGAVSFRFRDGSQRNAVPVDDAVAAVVDWVRRRENASPDAEKFAP</sequence>
<dbReference type="InterPro" id="IPR006195">
    <property type="entry name" value="aa-tRNA-synth_II"/>
</dbReference>
<evidence type="ECO:0000313" key="17">
    <source>
        <dbReference type="Proteomes" id="UP001370100"/>
    </source>
</evidence>
<evidence type="ECO:0000256" key="12">
    <source>
        <dbReference type="ARBA" id="ARBA00049515"/>
    </source>
</evidence>
<dbReference type="EMBL" id="JBBEGL010000003">
    <property type="protein sequence ID" value="MEJ2886965.1"/>
    <property type="molecule type" value="Genomic_DNA"/>
</dbReference>
<evidence type="ECO:0000256" key="11">
    <source>
        <dbReference type="ARBA" id="ARBA00023146"/>
    </source>
</evidence>
<evidence type="ECO:0000256" key="7">
    <source>
        <dbReference type="ARBA" id="ARBA00022833"/>
    </source>
</evidence>
<dbReference type="PANTHER" id="PTHR11451:SF44">
    <property type="entry name" value="THREONINE--TRNA LIGASE, CHLOROPLASTIC_MITOCHONDRIAL 2"/>
    <property type="match status" value="1"/>
</dbReference>
<dbReference type="PANTHER" id="PTHR11451">
    <property type="entry name" value="THREONINE-TRNA LIGASE"/>
    <property type="match status" value="1"/>
</dbReference>
<dbReference type="SUPFAM" id="SSF55681">
    <property type="entry name" value="Class II aaRS and biotin synthetases"/>
    <property type="match status" value="1"/>
</dbReference>
<keyword evidence="2 13" id="KW-0963">Cytoplasm</keyword>
<feature type="binding site" evidence="13">
    <location>
        <position position="420"/>
    </location>
    <ligand>
        <name>Zn(2+)</name>
        <dbReference type="ChEBI" id="CHEBI:29105"/>
        <note>catalytic</note>
    </ligand>
</feature>